<accession>A0A0E9PJW6</accession>
<organism evidence="1">
    <name type="scientific">Anguilla anguilla</name>
    <name type="common">European freshwater eel</name>
    <name type="synonym">Muraena anguilla</name>
    <dbReference type="NCBI Taxonomy" id="7936"/>
    <lineage>
        <taxon>Eukaryota</taxon>
        <taxon>Metazoa</taxon>
        <taxon>Chordata</taxon>
        <taxon>Craniata</taxon>
        <taxon>Vertebrata</taxon>
        <taxon>Euteleostomi</taxon>
        <taxon>Actinopterygii</taxon>
        <taxon>Neopterygii</taxon>
        <taxon>Teleostei</taxon>
        <taxon>Anguilliformes</taxon>
        <taxon>Anguillidae</taxon>
        <taxon>Anguilla</taxon>
    </lineage>
</organism>
<sequence>MVVFMRPQLSGLRGPLTVRTSKEGSGISMSIFYCSPSRKAERSWGPAEENR</sequence>
<dbReference type="AlphaFoldDB" id="A0A0E9PJW6"/>
<protein>
    <submittedName>
        <fullName evidence="1">Uncharacterized protein</fullName>
    </submittedName>
</protein>
<proteinExistence type="predicted"/>
<name>A0A0E9PJW6_ANGAN</name>
<dbReference type="EMBL" id="GBXM01104217">
    <property type="protein sequence ID" value="JAH04360.1"/>
    <property type="molecule type" value="Transcribed_RNA"/>
</dbReference>
<evidence type="ECO:0000313" key="1">
    <source>
        <dbReference type="EMBL" id="JAH04360.1"/>
    </source>
</evidence>
<reference evidence="1" key="2">
    <citation type="journal article" date="2015" name="Fish Shellfish Immunol.">
        <title>Early steps in the European eel (Anguilla anguilla)-Vibrio vulnificus interaction in the gills: Role of the RtxA13 toxin.</title>
        <authorList>
            <person name="Callol A."/>
            <person name="Pajuelo D."/>
            <person name="Ebbesson L."/>
            <person name="Teles M."/>
            <person name="MacKenzie S."/>
            <person name="Amaro C."/>
        </authorList>
    </citation>
    <scope>NUCLEOTIDE SEQUENCE</scope>
</reference>
<reference evidence="1" key="1">
    <citation type="submission" date="2014-11" db="EMBL/GenBank/DDBJ databases">
        <authorList>
            <person name="Amaro Gonzalez C."/>
        </authorList>
    </citation>
    <scope>NUCLEOTIDE SEQUENCE</scope>
</reference>